<protein>
    <submittedName>
        <fullName evidence="5">LOW QUALITY PROTEIN: thymidine phosphorylase</fullName>
    </submittedName>
</protein>
<keyword evidence="4" id="KW-1185">Reference proteome</keyword>
<organism evidence="4 5">
    <name type="scientific">Lipotes vexillifer</name>
    <name type="common">Yangtze river dolphin</name>
    <dbReference type="NCBI Taxonomy" id="118797"/>
    <lineage>
        <taxon>Eukaryota</taxon>
        <taxon>Metazoa</taxon>
        <taxon>Chordata</taxon>
        <taxon>Craniata</taxon>
        <taxon>Vertebrata</taxon>
        <taxon>Euteleostomi</taxon>
        <taxon>Mammalia</taxon>
        <taxon>Eutheria</taxon>
        <taxon>Laurasiatheria</taxon>
        <taxon>Artiodactyla</taxon>
        <taxon>Whippomorpha</taxon>
        <taxon>Cetacea</taxon>
        <taxon>Odontoceti</taxon>
        <taxon>Lipotidae</taxon>
        <taxon>Lipotes</taxon>
    </lineage>
</organism>
<proteinExistence type="predicted"/>
<feature type="domain" description="Glycosyl transferase family 3" evidence="3">
    <location>
        <begin position="40"/>
        <end position="132"/>
    </location>
</feature>
<sequence length="266" mass="29236">MLLAIWRSMNLEETAALAKSGQQLEWPEAWSQYLGDKYALSRVLAPALAACGCKHVPIVSRRGLGHVGGTLGKLESIHGFPVTQSPEHMQGLPGQVGRCIVGQSRKLVPVDGNLHEARDVTATVDSLPLITCDLTPDSGVHLLKLEDLHHLSLPHTAFILSKKAEDSLSALMGNWRPRVHQGLEFDCTRDAGWVHAEPCLRRLAWGSRSDRQEQPRRRPRFGVEEALLCLDGLGPPGLRTRSPITRLGRHAATKPKRRAALRMPGP</sequence>
<accession>A0A340YI03</accession>
<dbReference type="InterPro" id="IPR000053">
    <property type="entry name" value="Thymidine/pyrmidine_PPase"/>
</dbReference>
<dbReference type="PANTHER" id="PTHR10515">
    <property type="entry name" value="THYMIDINE PHOSPHORYLASE"/>
    <property type="match status" value="1"/>
</dbReference>
<dbReference type="Gene3D" id="3.40.1030.10">
    <property type="entry name" value="Nucleoside phosphorylase/phosphoribosyltransferase catalytic domain"/>
    <property type="match status" value="1"/>
</dbReference>
<evidence type="ECO:0000313" key="5">
    <source>
        <dbReference type="RefSeq" id="XP_007472137.1"/>
    </source>
</evidence>
<dbReference type="GO" id="GO:0004645">
    <property type="term" value="F:1,4-alpha-oligoglucan phosphorylase activity"/>
    <property type="evidence" value="ECO:0007669"/>
    <property type="project" value="InterPro"/>
</dbReference>
<name>A0A340YI03_LIPVE</name>
<dbReference type="KEGG" id="lve:103082400"/>
<dbReference type="AlphaFoldDB" id="A0A340YI03"/>
<dbReference type="GO" id="GO:0005829">
    <property type="term" value="C:cytosol"/>
    <property type="evidence" value="ECO:0007669"/>
    <property type="project" value="TreeGrafter"/>
</dbReference>
<dbReference type="SUPFAM" id="SSF52418">
    <property type="entry name" value="Nucleoside phosphorylase/phosphoribosyltransferase catalytic domain"/>
    <property type="match status" value="1"/>
</dbReference>
<dbReference type="GeneID" id="103082400"/>
<dbReference type="OrthoDB" id="445007at2759"/>
<dbReference type="STRING" id="118797.A0A340YI03"/>
<dbReference type="CTD" id="1890"/>
<dbReference type="PANTHER" id="PTHR10515:SF0">
    <property type="entry name" value="THYMIDINE PHOSPHORYLASE"/>
    <property type="match status" value="1"/>
</dbReference>
<dbReference type="RefSeq" id="XP_007472137.1">
    <property type="nucleotide sequence ID" value="XM_007472075.1"/>
</dbReference>
<evidence type="ECO:0000313" key="4">
    <source>
        <dbReference type="Proteomes" id="UP000265300"/>
    </source>
</evidence>
<dbReference type="Proteomes" id="UP000265300">
    <property type="component" value="Unplaced"/>
</dbReference>
<keyword evidence="1" id="KW-0328">Glycosyltransferase</keyword>
<evidence type="ECO:0000256" key="2">
    <source>
        <dbReference type="ARBA" id="ARBA00022679"/>
    </source>
</evidence>
<evidence type="ECO:0000259" key="3">
    <source>
        <dbReference type="Pfam" id="PF00591"/>
    </source>
</evidence>
<dbReference type="InterPro" id="IPR035902">
    <property type="entry name" value="Nuc_phospho_transferase"/>
</dbReference>
<dbReference type="InterPro" id="IPR000312">
    <property type="entry name" value="Glycosyl_Trfase_fam3"/>
</dbReference>
<evidence type="ECO:0000256" key="1">
    <source>
        <dbReference type="ARBA" id="ARBA00022676"/>
    </source>
</evidence>
<reference evidence="5" key="1">
    <citation type="submission" date="2025-08" db="UniProtKB">
        <authorList>
            <consortium name="RefSeq"/>
        </authorList>
    </citation>
    <scope>IDENTIFICATION</scope>
</reference>
<dbReference type="Pfam" id="PF00591">
    <property type="entry name" value="Glycos_transf_3"/>
    <property type="match status" value="1"/>
</dbReference>
<dbReference type="GO" id="GO:0006206">
    <property type="term" value="P:pyrimidine nucleobase metabolic process"/>
    <property type="evidence" value="ECO:0007669"/>
    <property type="project" value="InterPro"/>
</dbReference>
<gene>
    <name evidence="5" type="primary">TYMP</name>
</gene>
<dbReference type="InParanoid" id="A0A340YI03"/>
<keyword evidence="2" id="KW-0808">Transferase</keyword>